<reference evidence="1 2" key="1">
    <citation type="journal article" date="2015" name="Genome Announc.">
        <title>Expanding the biotechnology potential of lactobacilli through comparative genomics of 213 strains and associated genera.</title>
        <authorList>
            <person name="Sun Z."/>
            <person name="Harris H.M."/>
            <person name="McCann A."/>
            <person name="Guo C."/>
            <person name="Argimon S."/>
            <person name="Zhang W."/>
            <person name="Yang X."/>
            <person name="Jeffery I.B."/>
            <person name="Cooney J.C."/>
            <person name="Kagawa T.F."/>
            <person name="Liu W."/>
            <person name="Song Y."/>
            <person name="Salvetti E."/>
            <person name="Wrobel A."/>
            <person name="Rasinkangas P."/>
            <person name="Parkhill J."/>
            <person name="Rea M.C."/>
            <person name="O'Sullivan O."/>
            <person name="Ritari J."/>
            <person name="Douillard F.P."/>
            <person name="Paul Ross R."/>
            <person name="Yang R."/>
            <person name="Briner A.E."/>
            <person name="Felis G.E."/>
            <person name="de Vos W.M."/>
            <person name="Barrangou R."/>
            <person name="Klaenhammer T.R."/>
            <person name="Caufield P.W."/>
            <person name="Cui Y."/>
            <person name="Zhang H."/>
            <person name="O'Toole P.W."/>
        </authorList>
    </citation>
    <scope>NUCLEOTIDE SEQUENCE [LARGE SCALE GENOMIC DNA]</scope>
    <source>
        <strain evidence="1 2">DSM 18630</strain>
    </source>
</reference>
<protein>
    <submittedName>
        <fullName evidence="1">Uncharacterized protein</fullName>
    </submittedName>
</protein>
<dbReference type="STRING" id="1423750.FC89_GL002095"/>
<proteinExistence type="predicted"/>
<keyword evidence="2" id="KW-1185">Reference proteome</keyword>
<name>A0A0R1VQT8_9LACO</name>
<accession>A0A0R1VQT8</accession>
<evidence type="ECO:0000313" key="2">
    <source>
        <dbReference type="Proteomes" id="UP000051451"/>
    </source>
</evidence>
<dbReference type="PATRIC" id="fig|1423750.3.peg.2136"/>
<gene>
    <name evidence="1" type="ORF">FC89_GL002095</name>
</gene>
<dbReference type="Proteomes" id="UP000051451">
    <property type="component" value="Unassembled WGS sequence"/>
</dbReference>
<sequence length="53" mass="6088">MDDSKFNKHQIYLSAPMKKIDYIVSNQKLPQAIQNSVLTNDINTDMKAVRSSF</sequence>
<dbReference type="EMBL" id="AZGB01000003">
    <property type="protein sequence ID" value="KRM07986.1"/>
    <property type="molecule type" value="Genomic_DNA"/>
</dbReference>
<organism evidence="1 2">
    <name type="scientific">Liquorilactobacillus ghanensis DSM 18630</name>
    <dbReference type="NCBI Taxonomy" id="1423750"/>
    <lineage>
        <taxon>Bacteria</taxon>
        <taxon>Bacillati</taxon>
        <taxon>Bacillota</taxon>
        <taxon>Bacilli</taxon>
        <taxon>Lactobacillales</taxon>
        <taxon>Lactobacillaceae</taxon>
        <taxon>Liquorilactobacillus</taxon>
    </lineage>
</organism>
<comment type="caution">
    <text evidence="1">The sequence shown here is derived from an EMBL/GenBank/DDBJ whole genome shotgun (WGS) entry which is preliminary data.</text>
</comment>
<evidence type="ECO:0000313" key="1">
    <source>
        <dbReference type="EMBL" id="KRM07986.1"/>
    </source>
</evidence>
<dbReference type="AlphaFoldDB" id="A0A0R1VQT8"/>